<proteinExistence type="predicted"/>
<accession>A0A0E9T4F3</accession>
<reference evidence="1" key="1">
    <citation type="submission" date="2014-11" db="EMBL/GenBank/DDBJ databases">
        <authorList>
            <person name="Amaro Gonzalez C."/>
        </authorList>
    </citation>
    <scope>NUCLEOTIDE SEQUENCE</scope>
</reference>
<dbReference type="EMBL" id="GBXM01043567">
    <property type="protein sequence ID" value="JAH65010.1"/>
    <property type="molecule type" value="Transcribed_RNA"/>
</dbReference>
<reference evidence="1" key="2">
    <citation type="journal article" date="2015" name="Fish Shellfish Immunol.">
        <title>Early steps in the European eel (Anguilla anguilla)-Vibrio vulnificus interaction in the gills: Role of the RtxA13 toxin.</title>
        <authorList>
            <person name="Callol A."/>
            <person name="Pajuelo D."/>
            <person name="Ebbesson L."/>
            <person name="Teles M."/>
            <person name="MacKenzie S."/>
            <person name="Amaro C."/>
        </authorList>
    </citation>
    <scope>NUCLEOTIDE SEQUENCE</scope>
</reference>
<dbReference type="AlphaFoldDB" id="A0A0E9T4F3"/>
<protein>
    <submittedName>
        <fullName evidence="1">Uncharacterized protein</fullName>
    </submittedName>
</protein>
<dbReference type="EMBL" id="GBXM01060016">
    <property type="protein sequence ID" value="JAH48561.1"/>
    <property type="molecule type" value="Transcribed_RNA"/>
</dbReference>
<organism evidence="1">
    <name type="scientific">Anguilla anguilla</name>
    <name type="common">European freshwater eel</name>
    <name type="synonym">Muraena anguilla</name>
    <dbReference type="NCBI Taxonomy" id="7936"/>
    <lineage>
        <taxon>Eukaryota</taxon>
        <taxon>Metazoa</taxon>
        <taxon>Chordata</taxon>
        <taxon>Craniata</taxon>
        <taxon>Vertebrata</taxon>
        <taxon>Euteleostomi</taxon>
        <taxon>Actinopterygii</taxon>
        <taxon>Neopterygii</taxon>
        <taxon>Teleostei</taxon>
        <taxon>Anguilliformes</taxon>
        <taxon>Anguillidae</taxon>
        <taxon>Anguilla</taxon>
    </lineage>
</organism>
<evidence type="ECO:0000313" key="1">
    <source>
        <dbReference type="EMBL" id="JAH48561.1"/>
    </source>
</evidence>
<sequence>MVQVALAMICIKPSPQSCLLFGCVERHTFSYLCV</sequence>
<name>A0A0E9T4F3_ANGAN</name>